<keyword evidence="2 3" id="KW-0378">Hydrolase</keyword>
<dbReference type="InterPro" id="IPR002018">
    <property type="entry name" value="CarbesteraseB"/>
</dbReference>
<comment type="caution">
    <text evidence="5">The sequence shown here is derived from an EMBL/GenBank/DDBJ whole genome shotgun (WGS) entry which is preliminary data.</text>
</comment>
<dbReference type="InterPro" id="IPR050309">
    <property type="entry name" value="Type-B_Carboxylest/Lipase"/>
</dbReference>
<keyword evidence="6" id="KW-1185">Reference proteome</keyword>
<feature type="signal peptide" evidence="3">
    <location>
        <begin position="1"/>
        <end position="17"/>
    </location>
</feature>
<dbReference type="AlphaFoldDB" id="A0AA40C5Z4"/>
<evidence type="ECO:0000256" key="1">
    <source>
        <dbReference type="ARBA" id="ARBA00005964"/>
    </source>
</evidence>
<dbReference type="Proteomes" id="UP001175000">
    <property type="component" value="Unassembled WGS sequence"/>
</dbReference>
<protein>
    <recommendedName>
        <fullName evidence="3">Carboxylic ester hydrolase</fullName>
        <ecNumber evidence="3">3.1.1.-</ecNumber>
    </recommendedName>
</protein>
<sequence length="527" mass="57411">MKLSTILTFLPLSPTLGIYTGLLSSPAGLIDLGYAKHIPTDTYTTPSGRNISIYKNIRFAKPPTGDLRFRLPDTRIAKISGIQDGKVGDEQSTHCISSMPAAAPFPPYNGTTWGSEDCLFLDVWVPDDIKPRDKVPVLHWFVGSAYAFGSKDMFVSPTGLFDMMDEDTSFIFAANNYRLGVSGWTYLPGEDIVANLGMHDCLAAAEWTKKYIGRFGGDPERVTVFGQSAGAGIIGLLAVVNGGKGKLPFQQALISSPAIPPRRHPIERQKRLFQMILNEANCTTTRCLRSVPESTIVHVNEKLINGVPSDAGGGVFGPTPGFGPVPDGSFIPDTPFALFQQGKFHKELRSLVVGNVANEGLGLTSDQGFPERFPIVVRQIFSAISNETIAEIQANYDFAGNPSKLAWDWTTDVIFACNAANIAAAYNRKARRYIFSVPPAVHGQDGLYFFYSDPTTTPVGDIDAARTAQKFLISFVHGKEFPWPAYGEGKQITNITAAGFEGVELPEDLRARCEMINRVVMDPKNGV</sequence>
<comment type="similarity">
    <text evidence="1 3">Belongs to the type-B carboxylesterase/lipase family.</text>
</comment>
<dbReference type="PROSITE" id="PS00122">
    <property type="entry name" value="CARBOXYLESTERASE_B_1"/>
    <property type="match status" value="1"/>
</dbReference>
<name>A0AA40C5Z4_9PEZI</name>
<organism evidence="5 6">
    <name type="scientific">Immersiella caudata</name>
    <dbReference type="NCBI Taxonomy" id="314043"/>
    <lineage>
        <taxon>Eukaryota</taxon>
        <taxon>Fungi</taxon>
        <taxon>Dikarya</taxon>
        <taxon>Ascomycota</taxon>
        <taxon>Pezizomycotina</taxon>
        <taxon>Sordariomycetes</taxon>
        <taxon>Sordariomycetidae</taxon>
        <taxon>Sordariales</taxon>
        <taxon>Lasiosphaeriaceae</taxon>
        <taxon>Immersiella</taxon>
    </lineage>
</organism>
<evidence type="ECO:0000256" key="3">
    <source>
        <dbReference type="RuleBase" id="RU361235"/>
    </source>
</evidence>
<evidence type="ECO:0000313" key="5">
    <source>
        <dbReference type="EMBL" id="KAK0625939.1"/>
    </source>
</evidence>
<evidence type="ECO:0000259" key="4">
    <source>
        <dbReference type="Pfam" id="PF00135"/>
    </source>
</evidence>
<dbReference type="EMBL" id="JAULSU010000002">
    <property type="protein sequence ID" value="KAK0625939.1"/>
    <property type="molecule type" value="Genomic_DNA"/>
</dbReference>
<dbReference type="SUPFAM" id="SSF53474">
    <property type="entry name" value="alpha/beta-Hydrolases"/>
    <property type="match status" value="1"/>
</dbReference>
<dbReference type="InterPro" id="IPR019826">
    <property type="entry name" value="Carboxylesterase_B_AS"/>
</dbReference>
<keyword evidence="3" id="KW-0732">Signal</keyword>
<reference evidence="5" key="1">
    <citation type="submission" date="2023-06" db="EMBL/GenBank/DDBJ databases">
        <title>Genome-scale phylogeny and comparative genomics of the fungal order Sordariales.</title>
        <authorList>
            <consortium name="Lawrence Berkeley National Laboratory"/>
            <person name="Hensen N."/>
            <person name="Bonometti L."/>
            <person name="Westerberg I."/>
            <person name="Brannstrom I.O."/>
            <person name="Guillou S."/>
            <person name="Cros-Aarteil S."/>
            <person name="Calhoun S."/>
            <person name="Haridas S."/>
            <person name="Kuo A."/>
            <person name="Mondo S."/>
            <person name="Pangilinan J."/>
            <person name="Riley R."/>
            <person name="Labutti K."/>
            <person name="Andreopoulos B."/>
            <person name="Lipzen A."/>
            <person name="Chen C."/>
            <person name="Yanf M."/>
            <person name="Daum C."/>
            <person name="Ng V."/>
            <person name="Clum A."/>
            <person name="Steindorff A."/>
            <person name="Ohm R."/>
            <person name="Martin F."/>
            <person name="Silar P."/>
            <person name="Natvig D."/>
            <person name="Lalanne C."/>
            <person name="Gautier V."/>
            <person name="Ament-Velasquez S.L."/>
            <person name="Kruys A."/>
            <person name="Hutchinson M.I."/>
            <person name="Powell A.J."/>
            <person name="Barry K."/>
            <person name="Miller A.N."/>
            <person name="Grigoriev I.V."/>
            <person name="Debuchy R."/>
            <person name="Gladieux P."/>
            <person name="Thoren M.H."/>
            <person name="Johannesson H."/>
        </authorList>
    </citation>
    <scope>NUCLEOTIDE SEQUENCE</scope>
    <source>
        <strain evidence="5">CBS 606.72</strain>
    </source>
</reference>
<dbReference type="PROSITE" id="PS00941">
    <property type="entry name" value="CARBOXYLESTERASE_B_2"/>
    <property type="match status" value="1"/>
</dbReference>
<accession>A0AA40C5Z4</accession>
<dbReference type="GO" id="GO:0016787">
    <property type="term" value="F:hydrolase activity"/>
    <property type="evidence" value="ECO:0007669"/>
    <property type="project" value="UniProtKB-KW"/>
</dbReference>
<dbReference type="EC" id="3.1.1.-" evidence="3"/>
<proteinExistence type="inferred from homology"/>
<gene>
    <name evidence="5" type="ORF">B0T14DRAFT_551315</name>
</gene>
<dbReference type="InterPro" id="IPR019819">
    <property type="entry name" value="Carboxylesterase_B_CS"/>
</dbReference>
<dbReference type="InterPro" id="IPR029058">
    <property type="entry name" value="AB_hydrolase_fold"/>
</dbReference>
<dbReference type="Gene3D" id="3.40.50.1820">
    <property type="entry name" value="alpha/beta hydrolase"/>
    <property type="match status" value="1"/>
</dbReference>
<evidence type="ECO:0000313" key="6">
    <source>
        <dbReference type="Proteomes" id="UP001175000"/>
    </source>
</evidence>
<dbReference type="PANTHER" id="PTHR11559">
    <property type="entry name" value="CARBOXYLESTERASE"/>
    <property type="match status" value="1"/>
</dbReference>
<feature type="domain" description="Carboxylesterase type B" evidence="4">
    <location>
        <begin position="45"/>
        <end position="437"/>
    </location>
</feature>
<evidence type="ECO:0000256" key="2">
    <source>
        <dbReference type="ARBA" id="ARBA00022801"/>
    </source>
</evidence>
<dbReference type="Pfam" id="PF00135">
    <property type="entry name" value="COesterase"/>
    <property type="match status" value="1"/>
</dbReference>
<feature type="chain" id="PRO_5041480956" description="Carboxylic ester hydrolase" evidence="3">
    <location>
        <begin position="18"/>
        <end position="527"/>
    </location>
</feature>